<dbReference type="PROSITE" id="PS50181">
    <property type="entry name" value="FBOX"/>
    <property type="match status" value="1"/>
</dbReference>
<sequence length="596" mass="68464">MESRRLTMSNPSGVFSIVAHEALDHIAADADNDEALSHENRMQRSRRRVKISANTICFWLKENKTDLKISRRTYGGSASRCSFIRTMDSSSFQLSKKRTSLVQVRDMQRDFNALPEKVLLAIFSYLPHIELLRCARVCRLWRALSQNSKLWKTVFLRPEYHGLHVKNPDVFLSLIGHRFSSSLQFIELPMELITADILHELANKCLNLKYLTLDFSTAMQLHDFNDLNAFPCNLKMLCICLSEVIFLEGFMRRIYSFLSSLEILQVIGTIEKSNEAEEEIYETINISKIKAQTPNLRVINLYGVFFVDDNHIEIIAAGCIHLGCLALNFCTRVKGTSFKNLLLRCKKLQSLLLQNTGIEDSAMLTADWESSIINELDISSTDLSESCLLNLFSRMPNLSYLAVPSCDGFTDQVLGLLIDQGKLFNLRAIDISNTVNLNYESLLSLLALHGRQLRGLSYAGNSKITEQFWINAIKNLKNIRILVIGTSHGWFKKINTRIHIDQILEACAQECQKLERLEIQWDQETLRWNENSSKFIDHIRIRCTKLISLVLADGEYYELVRSNFERADRQRVVRTTTSDQTSIVSLLNYYNDLRFN</sequence>
<evidence type="ECO:0000259" key="1">
    <source>
        <dbReference type="PROSITE" id="PS50181"/>
    </source>
</evidence>
<dbReference type="Pfam" id="PF12937">
    <property type="entry name" value="F-box-like"/>
    <property type="match status" value="1"/>
</dbReference>
<evidence type="ECO:0000313" key="2">
    <source>
        <dbReference type="EMBL" id="CAF0972951.1"/>
    </source>
</evidence>
<dbReference type="Proteomes" id="UP000663852">
    <property type="component" value="Unassembled WGS sequence"/>
</dbReference>
<evidence type="ECO:0000313" key="3">
    <source>
        <dbReference type="Proteomes" id="UP000663852"/>
    </source>
</evidence>
<dbReference type="InterPro" id="IPR032675">
    <property type="entry name" value="LRR_dom_sf"/>
</dbReference>
<proteinExistence type="predicted"/>
<feature type="domain" description="F-box" evidence="1">
    <location>
        <begin position="108"/>
        <end position="154"/>
    </location>
</feature>
<dbReference type="OrthoDB" id="3219396at2759"/>
<gene>
    <name evidence="2" type="ORF">EDS130_LOCUS13466</name>
</gene>
<dbReference type="EMBL" id="CAJNOJ010000053">
    <property type="protein sequence ID" value="CAF0972951.1"/>
    <property type="molecule type" value="Genomic_DNA"/>
</dbReference>
<reference evidence="2" key="1">
    <citation type="submission" date="2021-02" db="EMBL/GenBank/DDBJ databases">
        <authorList>
            <person name="Nowell W R."/>
        </authorList>
    </citation>
    <scope>NUCLEOTIDE SEQUENCE</scope>
</reference>
<dbReference type="SMART" id="SM00256">
    <property type="entry name" value="FBOX"/>
    <property type="match status" value="1"/>
</dbReference>
<dbReference type="InterPro" id="IPR001810">
    <property type="entry name" value="F-box_dom"/>
</dbReference>
<dbReference type="AlphaFoldDB" id="A0A814ES17"/>
<comment type="caution">
    <text evidence="2">The sequence shown here is derived from an EMBL/GenBank/DDBJ whole genome shotgun (WGS) entry which is preliminary data.</text>
</comment>
<dbReference type="GO" id="GO:0031398">
    <property type="term" value="P:positive regulation of protein ubiquitination"/>
    <property type="evidence" value="ECO:0007669"/>
    <property type="project" value="TreeGrafter"/>
</dbReference>
<dbReference type="Gene3D" id="3.80.10.10">
    <property type="entry name" value="Ribonuclease Inhibitor"/>
    <property type="match status" value="2"/>
</dbReference>
<name>A0A814ES17_ADIRI</name>
<dbReference type="SUPFAM" id="SSF81383">
    <property type="entry name" value="F-box domain"/>
    <property type="match status" value="1"/>
</dbReference>
<dbReference type="SUPFAM" id="SSF52047">
    <property type="entry name" value="RNI-like"/>
    <property type="match status" value="1"/>
</dbReference>
<dbReference type="InterPro" id="IPR036047">
    <property type="entry name" value="F-box-like_dom_sf"/>
</dbReference>
<protein>
    <recommendedName>
        <fullName evidence="1">F-box domain-containing protein</fullName>
    </recommendedName>
</protein>
<dbReference type="PANTHER" id="PTHR20933">
    <property type="entry name" value="F-BOX ONLY PROTEIN 33"/>
    <property type="match status" value="1"/>
</dbReference>
<organism evidence="2 3">
    <name type="scientific">Adineta ricciae</name>
    <name type="common">Rotifer</name>
    <dbReference type="NCBI Taxonomy" id="249248"/>
    <lineage>
        <taxon>Eukaryota</taxon>
        <taxon>Metazoa</taxon>
        <taxon>Spiralia</taxon>
        <taxon>Gnathifera</taxon>
        <taxon>Rotifera</taxon>
        <taxon>Eurotatoria</taxon>
        <taxon>Bdelloidea</taxon>
        <taxon>Adinetida</taxon>
        <taxon>Adinetidae</taxon>
        <taxon>Adineta</taxon>
    </lineage>
</organism>
<dbReference type="PANTHER" id="PTHR20933:SF4">
    <property type="entry name" value="F-BOX INVOLVED IN POLYQ PATHOGENESIS, ISOFORM A"/>
    <property type="match status" value="1"/>
</dbReference>
<accession>A0A814ES17</accession>